<accession>A0A0G0WUD5</accession>
<proteinExistence type="predicted"/>
<dbReference type="Proteomes" id="UP000034163">
    <property type="component" value="Unassembled WGS sequence"/>
</dbReference>
<keyword evidence="1" id="KW-1133">Transmembrane helix</keyword>
<gene>
    <name evidence="2" type="ORF">UU72_C0023G0015</name>
</gene>
<evidence type="ECO:0000313" key="2">
    <source>
        <dbReference type="EMBL" id="KKS16360.1"/>
    </source>
</evidence>
<keyword evidence="1" id="KW-0812">Transmembrane</keyword>
<reference evidence="2 3" key="1">
    <citation type="journal article" date="2015" name="Nature">
        <title>rRNA introns, odd ribosomes, and small enigmatic genomes across a large radiation of phyla.</title>
        <authorList>
            <person name="Brown C.T."/>
            <person name="Hug L.A."/>
            <person name="Thomas B.C."/>
            <person name="Sharon I."/>
            <person name="Castelle C.J."/>
            <person name="Singh A."/>
            <person name="Wilkins M.J."/>
            <person name="Williams K.H."/>
            <person name="Banfield J.F."/>
        </authorList>
    </citation>
    <scope>NUCLEOTIDE SEQUENCE [LARGE SCALE GENOMIC DNA]</scope>
</reference>
<protein>
    <submittedName>
        <fullName evidence="2">Uncharacterized protein</fullName>
    </submittedName>
</protein>
<sequence>MDKVFYITVIVLFMFLMYFGLMAAGGSFFTIVLEESYLQKPVHYYPKSNKVYDSYVLGIFPVVVETYGETDCKVMMIDGPITKVEKKIVSDGLEMDYSGYHLLVETSKCYYPSI</sequence>
<evidence type="ECO:0000313" key="3">
    <source>
        <dbReference type="Proteomes" id="UP000034163"/>
    </source>
</evidence>
<name>A0A0G0WUD5_UNCKA</name>
<evidence type="ECO:0000256" key="1">
    <source>
        <dbReference type="SAM" id="Phobius"/>
    </source>
</evidence>
<dbReference type="EMBL" id="LCBS01000023">
    <property type="protein sequence ID" value="KKS16360.1"/>
    <property type="molecule type" value="Genomic_DNA"/>
</dbReference>
<feature type="transmembrane region" description="Helical" evidence="1">
    <location>
        <begin position="6"/>
        <end position="33"/>
    </location>
</feature>
<comment type="caution">
    <text evidence="2">The sequence shown here is derived from an EMBL/GenBank/DDBJ whole genome shotgun (WGS) entry which is preliminary data.</text>
</comment>
<dbReference type="AlphaFoldDB" id="A0A0G0WUD5"/>
<organism evidence="2 3">
    <name type="scientific">candidate division WWE3 bacterium GW2011_GWB1_41_6</name>
    <dbReference type="NCBI Taxonomy" id="1619112"/>
    <lineage>
        <taxon>Bacteria</taxon>
        <taxon>Katanobacteria</taxon>
    </lineage>
</organism>
<keyword evidence="1" id="KW-0472">Membrane</keyword>